<feature type="compositionally biased region" description="Low complexity" evidence="1">
    <location>
        <begin position="166"/>
        <end position="190"/>
    </location>
</feature>
<keyword evidence="4" id="KW-1185">Reference proteome</keyword>
<proteinExistence type="predicted"/>
<accession>A0A1S2PNH7</accession>
<evidence type="ECO:0000256" key="1">
    <source>
        <dbReference type="SAM" id="MobiDB-lite"/>
    </source>
</evidence>
<dbReference type="EMBL" id="MLYO01000065">
    <property type="protein sequence ID" value="OIJ95351.1"/>
    <property type="molecule type" value="Genomic_DNA"/>
</dbReference>
<feature type="region of interest" description="Disordered" evidence="1">
    <location>
        <begin position="80"/>
        <end position="122"/>
    </location>
</feature>
<organism evidence="3 4">
    <name type="scientific">Streptomyces monashensis</name>
    <dbReference type="NCBI Taxonomy" id="1678012"/>
    <lineage>
        <taxon>Bacteria</taxon>
        <taxon>Bacillati</taxon>
        <taxon>Actinomycetota</taxon>
        <taxon>Actinomycetes</taxon>
        <taxon>Kitasatosporales</taxon>
        <taxon>Streptomycetaceae</taxon>
        <taxon>Streptomyces</taxon>
    </lineage>
</organism>
<gene>
    <name evidence="3" type="ORF">BIV23_34950</name>
</gene>
<evidence type="ECO:0008006" key="5">
    <source>
        <dbReference type="Google" id="ProtNLM"/>
    </source>
</evidence>
<protein>
    <recommendedName>
        <fullName evidence="5">HTH cro/C1-type domain-containing protein</fullName>
    </recommendedName>
</protein>
<dbReference type="OrthoDB" id="3688891at2"/>
<evidence type="ECO:0000256" key="2">
    <source>
        <dbReference type="SAM" id="Phobius"/>
    </source>
</evidence>
<dbReference type="Proteomes" id="UP000179642">
    <property type="component" value="Unassembled WGS sequence"/>
</dbReference>
<evidence type="ECO:0000313" key="4">
    <source>
        <dbReference type="Proteomes" id="UP000179642"/>
    </source>
</evidence>
<keyword evidence="2" id="KW-0472">Membrane</keyword>
<keyword evidence="2" id="KW-1133">Transmembrane helix</keyword>
<keyword evidence="2" id="KW-0812">Transmembrane</keyword>
<name>A0A1S2PNH7_9ACTN</name>
<dbReference type="AlphaFoldDB" id="A0A1S2PNH7"/>
<feature type="compositionally biased region" description="Pro residues" evidence="1">
    <location>
        <begin position="87"/>
        <end position="97"/>
    </location>
</feature>
<sequence length="320" mass="33965">MSAHEGPVAVFAIELRKLREQAGRPAYRDMSRLAYVSASALSEAARGRRWPSWQVVSGYVTACGGELELWRRRWEQLRPATDGEPPAILPPAAPPTSPWEATPASEAAREPKPVPVTGVSDRPAVGRRPLTALWRRVARAGRLAWAVAAAVLLAALLAGLSGASGARPTVSAGSASPHAAAALPEGAPAPVRRRDTLTLRPGQVADLDSMAADWDVRPEPGPATADIWFGAQDHALHGVADNDIAVLPPGRPDGFWPCAREQDYGVTLAGKGIRPGQVVCALTAARRVAELRVKAVLRTASGAPREILFDVTVWVPPHRT</sequence>
<evidence type="ECO:0000313" key="3">
    <source>
        <dbReference type="EMBL" id="OIJ95351.1"/>
    </source>
</evidence>
<feature type="transmembrane region" description="Helical" evidence="2">
    <location>
        <begin position="143"/>
        <end position="163"/>
    </location>
</feature>
<feature type="region of interest" description="Disordered" evidence="1">
    <location>
        <begin position="166"/>
        <end position="191"/>
    </location>
</feature>
<reference evidence="3 4" key="1">
    <citation type="submission" date="2016-10" db="EMBL/GenBank/DDBJ databases">
        <title>Genome sequence of Streptomyces sp. MUSC 1.</title>
        <authorList>
            <person name="Lee L.-H."/>
            <person name="Ser H.-L."/>
            <person name="Law J.W.-F."/>
        </authorList>
    </citation>
    <scope>NUCLEOTIDE SEQUENCE [LARGE SCALE GENOMIC DNA]</scope>
    <source>
        <strain evidence="3 4">MUSC 1</strain>
    </source>
</reference>
<dbReference type="RefSeq" id="WP_071384996.1">
    <property type="nucleotide sequence ID" value="NZ_MLYO01000065.1"/>
</dbReference>
<comment type="caution">
    <text evidence="3">The sequence shown here is derived from an EMBL/GenBank/DDBJ whole genome shotgun (WGS) entry which is preliminary data.</text>
</comment>